<feature type="region of interest" description="Disordered" evidence="1">
    <location>
        <begin position="31"/>
        <end position="113"/>
    </location>
</feature>
<proteinExistence type="predicted"/>
<reference evidence="2" key="1">
    <citation type="submission" date="2020-06" db="EMBL/GenBank/DDBJ databases">
        <title>WGS assembly of Ceratodon purpureus strain R40.</title>
        <authorList>
            <person name="Carey S.B."/>
            <person name="Jenkins J."/>
            <person name="Shu S."/>
            <person name="Lovell J.T."/>
            <person name="Sreedasyam A."/>
            <person name="Maumus F."/>
            <person name="Tiley G.P."/>
            <person name="Fernandez-Pozo N."/>
            <person name="Barry K."/>
            <person name="Chen C."/>
            <person name="Wang M."/>
            <person name="Lipzen A."/>
            <person name="Daum C."/>
            <person name="Saski C.A."/>
            <person name="Payton A.C."/>
            <person name="Mcbreen J.C."/>
            <person name="Conrad R.E."/>
            <person name="Kollar L.M."/>
            <person name="Olsson S."/>
            <person name="Huttunen S."/>
            <person name="Landis J.B."/>
            <person name="Wickett N.J."/>
            <person name="Johnson M.G."/>
            <person name="Rensing S.A."/>
            <person name="Grimwood J."/>
            <person name="Schmutz J."/>
            <person name="Mcdaniel S.F."/>
        </authorList>
    </citation>
    <scope>NUCLEOTIDE SEQUENCE</scope>
    <source>
        <strain evidence="2">R40</strain>
    </source>
</reference>
<gene>
    <name evidence="2" type="ORF">KC19_1G103100</name>
</gene>
<dbReference type="Proteomes" id="UP000822688">
    <property type="component" value="Chromosome 1"/>
</dbReference>
<sequence>MRKNRRFKYPFSTNHLCCSEQTTHVEFNVLSSSRSQNDSKTTPRHLTTQKDKPTRRLDPEPRKQSENGTRAPAPTQPILRGRSRHIFISRHGSAGTRKLHLPPRKPGPKSPRQSVRYDDLGFEAPCAIPLTSSQISVCLYVCVCLVSSL</sequence>
<dbReference type="AlphaFoldDB" id="A0A8T0J4L0"/>
<evidence type="ECO:0000313" key="2">
    <source>
        <dbReference type="EMBL" id="KAG0590485.1"/>
    </source>
</evidence>
<feature type="compositionally biased region" description="Basic residues" evidence="1">
    <location>
        <begin position="97"/>
        <end position="107"/>
    </location>
</feature>
<accession>A0A8T0J4L0</accession>
<dbReference type="EMBL" id="CM026421">
    <property type="protein sequence ID" value="KAG0590485.1"/>
    <property type="molecule type" value="Genomic_DNA"/>
</dbReference>
<evidence type="ECO:0000313" key="3">
    <source>
        <dbReference type="Proteomes" id="UP000822688"/>
    </source>
</evidence>
<feature type="compositionally biased region" description="Basic and acidic residues" evidence="1">
    <location>
        <begin position="48"/>
        <end position="65"/>
    </location>
</feature>
<feature type="compositionally biased region" description="Polar residues" evidence="1">
    <location>
        <begin position="31"/>
        <end position="46"/>
    </location>
</feature>
<comment type="caution">
    <text evidence="2">The sequence shown here is derived from an EMBL/GenBank/DDBJ whole genome shotgun (WGS) entry which is preliminary data.</text>
</comment>
<protein>
    <submittedName>
        <fullName evidence="2">Uncharacterized protein</fullName>
    </submittedName>
</protein>
<name>A0A8T0J4L0_CERPU</name>
<organism evidence="2 3">
    <name type="scientific">Ceratodon purpureus</name>
    <name type="common">Fire moss</name>
    <name type="synonym">Dicranum purpureum</name>
    <dbReference type="NCBI Taxonomy" id="3225"/>
    <lineage>
        <taxon>Eukaryota</taxon>
        <taxon>Viridiplantae</taxon>
        <taxon>Streptophyta</taxon>
        <taxon>Embryophyta</taxon>
        <taxon>Bryophyta</taxon>
        <taxon>Bryophytina</taxon>
        <taxon>Bryopsida</taxon>
        <taxon>Dicranidae</taxon>
        <taxon>Pseudoditrichales</taxon>
        <taxon>Ditrichaceae</taxon>
        <taxon>Ceratodon</taxon>
    </lineage>
</organism>
<evidence type="ECO:0000256" key="1">
    <source>
        <dbReference type="SAM" id="MobiDB-lite"/>
    </source>
</evidence>
<keyword evidence="3" id="KW-1185">Reference proteome</keyword>